<organism evidence="2 3">
    <name type="scientific">Bifiguratus adelaidae</name>
    <dbReference type="NCBI Taxonomy" id="1938954"/>
    <lineage>
        <taxon>Eukaryota</taxon>
        <taxon>Fungi</taxon>
        <taxon>Fungi incertae sedis</taxon>
        <taxon>Mucoromycota</taxon>
        <taxon>Mucoromycotina</taxon>
        <taxon>Endogonomycetes</taxon>
        <taxon>Endogonales</taxon>
        <taxon>Endogonales incertae sedis</taxon>
        <taxon>Bifiguratus</taxon>
    </lineage>
</organism>
<proteinExistence type="predicted"/>
<reference evidence="2 3" key="1">
    <citation type="journal article" date="2017" name="Mycologia">
        <title>Bifiguratus adelaidae, gen. et sp. nov., a new member of Mucoromycotina in endophytic and soil-dwelling habitats.</title>
        <authorList>
            <person name="Torres-Cruz T.J."/>
            <person name="Billingsley Tobias T.L."/>
            <person name="Almatruk M."/>
            <person name="Hesse C."/>
            <person name="Kuske C.R."/>
            <person name="Desiro A."/>
            <person name="Benucci G.M."/>
            <person name="Bonito G."/>
            <person name="Stajich J.E."/>
            <person name="Dunlap C."/>
            <person name="Arnold A.E."/>
            <person name="Porras-Alfaro A."/>
        </authorList>
    </citation>
    <scope>NUCLEOTIDE SEQUENCE [LARGE SCALE GENOMIC DNA]</scope>
    <source>
        <strain evidence="2 3">AZ0501</strain>
    </source>
</reference>
<accession>A0A261XV82</accession>
<dbReference type="Gene3D" id="3.40.50.11350">
    <property type="match status" value="1"/>
</dbReference>
<dbReference type="PANTHER" id="PTHR36050:SF1">
    <property type="entry name" value="O-FUCOSYLTRANSFERASE 30"/>
    <property type="match status" value="1"/>
</dbReference>
<keyword evidence="1" id="KW-1133">Transmembrane helix</keyword>
<dbReference type="OrthoDB" id="1882547at2759"/>
<sequence>MLSARRRRYYVWVGVVGSILIVLQLLYGGSRQEWVASMQAAELHHRSPSDPSITSQRVQELLAQDGGKWNNNLPKRRVPHISPTDKFLAYLPHSGFHNQRIELENALLLANYLDRILLLPDIFLGPAMPWLKFDKLYERLLLQTKRGLEHCFNIPSDSPLPTECLNFFTWTTLPWSFLYDLDALRSKIRIIPRDDVSDEWMYANLGITEGNVEYLRDVTPFDFRVFDDPTSTTLIGKYKERVDLQFLQQKQARVLQFGSLFGTNRVLAQTPEHNDLLKFIRETMIFNNPVLLNIADKIAELLGGNGTYLGVHLRVGDGNFAVDANINVDDIYHTLVDQITDLSADEIDFWEGGTHNRDRQKNLEYEVKRIQRQTIPGFGGIVNPETATAAQGKGLEKRAPLTTDRSLQLVPRPDNTEQCLGPFNDRTKKFTTRIYIGTDAPRPRKNPLLFKFFNTFPCIFTLDDFFDELEPLNYLVNEVDKVPLESSLIPLVDAMVAAKGFAFLGTPASTFSTYIERQLWPIYSGTGIKEVGVKKPQMN</sequence>
<keyword evidence="1" id="KW-0812">Transmembrane</keyword>
<dbReference type="PANTHER" id="PTHR36050">
    <property type="entry name" value="O-FUCOSYLTRANSFERASE 30"/>
    <property type="match status" value="1"/>
</dbReference>
<evidence type="ECO:0000313" key="3">
    <source>
        <dbReference type="Proteomes" id="UP000242875"/>
    </source>
</evidence>
<keyword evidence="1" id="KW-0472">Membrane</keyword>
<evidence type="ECO:0000313" key="2">
    <source>
        <dbReference type="EMBL" id="OZJ02260.1"/>
    </source>
</evidence>
<evidence type="ECO:0008006" key="4">
    <source>
        <dbReference type="Google" id="ProtNLM"/>
    </source>
</evidence>
<dbReference type="Proteomes" id="UP000242875">
    <property type="component" value="Unassembled WGS sequence"/>
</dbReference>
<feature type="transmembrane region" description="Helical" evidence="1">
    <location>
        <begin position="9"/>
        <end position="27"/>
    </location>
</feature>
<dbReference type="EMBL" id="MVBO01000171">
    <property type="protein sequence ID" value="OZJ02260.1"/>
    <property type="molecule type" value="Genomic_DNA"/>
</dbReference>
<comment type="caution">
    <text evidence="2">The sequence shown here is derived from an EMBL/GenBank/DDBJ whole genome shotgun (WGS) entry which is preliminary data.</text>
</comment>
<evidence type="ECO:0000256" key="1">
    <source>
        <dbReference type="SAM" id="Phobius"/>
    </source>
</evidence>
<dbReference type="AlphaFoldDB" id="A0A261XV82"/>
<keyword evidence="3" id="KW-1185">Reference proteome</keyword>
<protein>
    <recommendedName>
        <fullName evidence="4">CigA protein</fullName>
    </recommendedName>
</protein>
<gene>
    <name evidence="2" type="ORF">BZG36_04699</name>
</gene>
<name>A0A261XV82_9FUNG</name>